<organism evidence="1 2">
    <name type="scientific">Burkholderia pseudomultivorans</name>
    <dbReference type="NCBI Taxonomy" id="1207504"/>
    <lineage>
        <taxon>Bacteria</taxon>
        <taxon>Pseudomonadati</taxon>
        <taxon>Pseudomonadota</taxon>
        <taxon>Betaproteobacteria</taxon>
        <taxon>Burkholderiales</taxon>
        <taxon>Burkholderiaceae</taxon>
        <taxon>Burkholderia</taxon>
        <taxon>Burkholderia cepacia complex</taxon>
    </lineage>
</organism>
<dbReference type="EMBL" id="CABVPP010000002">
    <property type="protein sequence ID" value="VWB15374.1"/>
    <property type="molecule type" value="Genomic_DNA"/>
</dbReference>
<accession>A0A6P2HCU9</accession>
<evidence type="ECO:0000313" key="1">
    <source>
        <dbReference type="EMBL" id="VWB15374.1"/>
    </source>
</evidence>
<name>A0A6P2HCU9_9BURK</name>
<proteinExistence type="predicted"/>
<reference evidence="1 2" key="1">
    <citation type="submission" date="2019-09" db="EMBL/GenBank/DDBJ databases">
        <authorList>
            <person name="Depoorter E."/>
        </authorList>
    </citation>
    <scope>NUCLEOTIDE SEQUENCE [LARGE SCALE GENOMIC DNA]</scope>
    <source>
        <strain evidence="1">LMG 26883</strain>
    </source>
</reference>
<sequence>MRSLFYCDERAFVVNEGGYGATLTIFRQRCRRAVRVWIGYPPVLAVEVIVALAPRFSLIVRAEERCTWRRLRVLMRLGKE</sequence>
<dbReference type="AlphaFoldDB" id="A0A6P2HCU9"/>
<evidence type="ECO:0000313" key="2">
    <source>
        <dbReference type="Proteomes" id="UP000494162"/>
    </source>
</evidence>
<dbReference type="Proteomes" id="UP000494162">
    <property type="component" value="Unassembled WGS sequence"/>
</dbReference>
<protein>
    <submittedName>
        <fullName evidence="1">Uncharacterized protein</fullName>
    </submittedName>
</protein>
<gene>
    <name evidence="1" type="ORF">BPS26883_00552</name>
</gene>